<proteinExistence type="predicted"/>
<dbReference type="RefSeq" id="WP_125460730.1">
    <property type="nucleotide sequence ID" value="NZ_AP013063.1"/>
</dbReference>
<organism evidence="1">
    <name type="scientific">Serratia marcescens SM39</name>
    <dbReference type="NCBI Taxonomy" id="1334564"/>
    <lineage>
        <taxon>Bacteria</taxon>
        <taxon>Pseudomonadati</taxon>
        <taxon>Pseudomonadota</taxon>
        <taxon>Gammaproteobacteria</taxon>
        <taxon>Enterobacterales</taxon>
        <taxon>Yersiniaceae</taxon>
        <taxon>Serratia</taxon>
    </lineage>
</organism>
<sequence length="121" mass="14013">MIKEINFDELKDIYLQLSKIMPKKPINESDLLVDYKAQQCASFHRQLELLGNAKEFLVKASLDDDKVAIQAALVYIRVYSMNLSSFFDAFKEDADSLLRSSDWPDIPEHYQIPAHYNCPIK</sequence>
<name>A0AAT9E0M9_SERMA</name>
<reference evidence="1" key="1">
    <citation type="journal article" date="2014" name="Genome Biol. Evol.">
        <title>Genome evolution and plasticity of Serratia marcescens, an important multidrug-resistant nosocomial pathogen.</title>
        <authorList>
            <person name="Iguchi A."/>
            <person name="Nagaya Y."/>
            <person name="Pradel E."/>
            <person name="Ooka T."/>
            <person name="Ogura Y."/>
            <person name="Katsura K."/>
            <person name="Kurokawa K."/>
            <person name="Oshima K."/>
            <person name="Hattori M."/>
            <person name="Parkhill J."/>
            <person name="Sebaihia M."/>
            <person name="Coulthurst S.J."/>
            <person name="Gotoh N."/>
            <person name="Thomson N.R."/>
            <person name="Ewbank J.J."/>
            <person name="Hayashi T."/>
        </authorList>
    </citation>
    <scope>NUCLEOTIDE SEQUENCE</scope>
    <source>
        <strain evidence="1">SM39</strain>
    </source>
</reference>
<dbReference type="KEGG" id="smar:SM39_2078"/>
<dbReference type="AlphaFoldDB" id="A0AAT9E0M9"/>
<dbReference type="EMBL" id="AP013063">
    <property type="protein sequence ID" value="BAO34099.1"/>
    <property type="molecule type" value="Genomic_DNA"/>
</dbReference>
<accession>A0AAT9E0M9</accession>
<evidence type="ECO:0000313" key="1">
    <source>
        <dbReference type="EMBL" id="BAO34099.1"/>
    </source>
</evidence>
<protein>
    <submittedName>
        <fullName evidence="1">Uncharacterized protein</fullName>
    </submittedName>
</protein>
<gene>
    <name evidence="1" type="ORF">SM39_2078</name>
</gene>
<dbReference type="Gene3D" id="6.10.290.10">
    <property type="match status" value="1"/>
</dbReference>